<dbReference type="Proteomes" id="UP000246991">
    <property type="component" value="Unassembled WGS sequence"/>
</dbReference>
<dbReference type="STRING" id="42249.A0A317SEW8"/>
<dbReference type="GO" id="GO:0031640">
    <property type="term" value="P:killing of cells of another organism"/>
    <property type="evidence" value="ECO:0007669"/>
    <property type="project" value="UniProtKB-KW"/>
</dbReference>
<protein>
    <submittedName>
        <fullName evidence="5">Glycoside Hydrolase Family 24 protein</fullName>
    </submittedName>
</protein>
<proteinExistence type="predicted"/>
<comment type="caution">
    <text evidence="5">The sequence shown here is derived from an EMBL/GenBank/DDBJ whole genome shotgun (WGS) entry which is preliminary data.</text>
</comment>
<dbReference type="Pfam" id="PF00959">
    <property type="entry name" value="Phage_lysozyme"/>
    <property type="match status" value="1"/>
</dbReference>
<keyword evidence="2" id="KW-0081">Bacteriolytic enzyme</keyword>
<accession>A0A317SEW8</accession>
<evidence type="ECO:0000313" key="5">
    <source>
        <dbReference type="EMBL" id="PWW72984.1"/>
    </source>
</evidence>
<dbReference type="GO" id="GO:0009253">
    <property type="term" value="P:peptidoglycan catabolic process"/>
    <property type="evidence" value="ECO:0007669"/>
    <property type="project" value="InterPro"/>
</dbReference>
<dbReference type="InterPro" id="IPR023347">
    <property type="entry name" value="Lysozyme_dom_sf"/>
</dbReference>
<keyword evidence="1" id="KW-0929">Antimicrobial</keyword>
<evidence type="ECO:0000256" key="1">
    <source>
        <dbReference type="ARBA" id="ARBA00022529"/>
    </source>
</evidence>
<dbReference type="InterPro" id="IPR023346">
    <property type="entry name" value="Lysozyme-like_dom_sf"/>
</dbReference>
<evidence type="ECO:0000313" key="6">
    <source>
        <dbReference type="Proteomes" id="UP000246991"/>
    </source>
</evidence>
<dbReference type="Gene3D" id="1.10.530.40">
    <property type="match status" value="1"/>
</dbReference>
<dbReference type="GO" id="GO:0042742">
    <property type="term" value="P:defense response to bacterium"/>
    <property type="evidence" value="ECO:0007669"/>
    <property type="project" value="UniProtKB-KW"/>
</dbReference>
<feature type="compositionally biased region" description="Low complexity" evidence="3">
    <location>
        <begin position="127"/>
        <end position="143"/>
    </location>
</feature>
<name>A0A317SEW8_9PEZI</name>
<keyword evidence="6" id="KW-1185">Reference proteome</keyword>
<feature type="chain" id="PRO_5016307280" evidence="4">
    <location>
        <begin position="21"/>
        <end position="262"/>
    </location>
</feature>
<reference evidence="5 6" key="1">
    <citation type="submission" date="2018-03" db="EMBL/GenBank/DDBJ databases">
        <title>Genomes of Pezizomycetes fungi and the evolution of truffles.</title>
        <authorList>
            <person name="Murat C."/>
            <person name="Payen T."/>
            <person name="Noel B."/>
            <person name="Kuo A."/>
            <person name="Martin F.M."/>
        </authorList>
    </citation>
    <scope>NUCLEOTIDE SEQUENCE [LARGE SCALE GENOMIC DNA]</scope>
    <source>
        <strain evidence="5">091103-1</strain>
    </source>
</reference>
<dbReference type="GO" id="GO:0016998">
    <property type="term" value="P:cell wall macromolecule catabolic process"/>
    <property type="evidence" value="ECO:0007669"/>
    <property type="project" value="InterPro"/>
</dbReference>
<gene>
    <name evidence="5" type="ORF">C7212DRAFT_221587</name>
</gene>
<sequence length="262" mass="28156">MKSSSLIGLCVSTLVVGTSAIPHSNSIFGRTAKDACYTQYGEGRCQRPKSCNGILVGGKYCGGGYDGDYETQCCVELVCKVPTGTGYCRSVKNGGCPGGSFQYSDHASSEWPCTGGDIQCCIPGQSTYPPSSDSDTSSSNSSSEYPGGNGRIHKKAIEMLKDLEGFRGEIYKDQVGVDTIGYGHNCATAPGTCESLKTPISEKEAQDLMMKDLKQFEKCICDLPNSEGLSSNEFCAMVRYALFFVLFCFALQSNFNWEEVLG</sequence>
<organism evidence="5 6">
    <name type="scientific">Tuber magnatum</name>
    <name type="common">white Piedmont truffle</name>
    <dbReference type="NCBI Taxonomy" id="42249"/>
    <lineage>
        <taxon>Eukaryota</taxon>
        <taxon>Fungi</taxon>
        <taxon>Dikarya</taxon>
        <taxon>Ascomycota</taxon>
        <taxon>Pezizomycotina</taxon>
        <taxon>Pezizomycetes</taxon>
        <taxon>Pezizales</taxon>
        <taxon>Tuberaceae</taxon>
        <taxon>Tuber</taxon>
    </lineage>
</organism>
<evidence type="ECO:0000256" key="4">
    <source>
        <dbReference type="SAM" id="SignalP"/>
    </source>
</evidence>
<keyword evidence="4" id="KW-0732">Signal</keyword>
<evidence type="ECO:0000256" key="3">
    <source>
        <dbReference type="SAM" id="MobiDB-lite"/>
    </source>
</evidence>
<dbReference type="AlphaFoldDB" id="A0A317SEW8"/>
<keyword evidence="5" id="KW-0378">Hydrolase</keyword>
<dbReference type="InterPro" id="IPR002196">
    <property type="entry name" value="Glyco_hydro_24"/>
</dbReference>
<feature type="region of interest" description="Disordered" evidence="3">
    <location>
        <begin position="127"/>
        <end position="150"/>
    </location>
</feature>
<dbReference type="OrthoDB" id="5358886at2759"/>
<dbReference type="GO" id="GO:0003796">
    <property type="term" value="F:lysozyme activity"/>
    <property type="evidence" value="ECO:0007669"/>
    <property type="project" value="InterPro"/>
</dbReference>
<dbReference type="SUPFAM" id="SSF53955">
    <property type="entry name" value="Lysozyme-like"/>
    <property type="match status" value="1"/>
</dbReference>
<feature type="signal peptide" evidence="4">
    <location>
        <begin position="1"/>
        <end position="20"/>
    </location>
</feature>
<dbReference type="EMBL" id="PYWC01000090">
    <property type="protein sequence ID" value="PWW72984.1"/>
    <property type="molecule type" value="Genomic_DNA"/>
</dbReference>
<evidence type="ECO:0000256" key="2">
    <source>
        <dbReference type="ARBA" id="ARBA00022638"/>
    </source>
</evidence>